<dbReference type="AlphaFoldDB" id="D8RNZ1"/>
<proteinExistence type="predicted"/>
<dbReference type="Gene3D" id="3.90.1010.10">
    <property type="match status" value="1"/>
</dbReference>
<dbReference type="GO" id="GO:0016226">
    <property type="term" value="P:iron-sulfur cluster assembly"/>
    <property type="evidence" value="ECO:0007669"/>
    <property type="project" value="InterPro"/>
</dbReference>
<reference evidence="2 3" key="1">
    <citation type="journal article" date="2011" name="Science">
        <title>The Selaginella genome identifies genetic changes associated with the evolution of vascular plants.</title>
        <authorList>
            <person name="Banks J.A."/>
            <person name="Nishiyama T."/>
            <person name="Hasebe M."/>
            <person name="Bowman J.L."/>
            <person name="Gribskov M."/>
            <person name="dePamphilis C."/>
            <person name="Albert V.A."/>
            <person name="Aono N."/>
            <person name="Aoyama T."/>
            <person name="Ambrose B.A."/>
            <person name="Ashton N.W."/>
            <person name="Axtell M.J."/>
            <person name="Barker E."/>
            <person name="Barker M.S."/>
            <person name="Bennetzen J.L."/>
            <person name="Bonawitz N.D."/>
            <person name="Chapple C."/>
            <person name="Cheng C."/>
            <person name="Correa L.G."/>
            <person name="Dacre M."/>
            <person name="DeBarry J."/>
            <person name="Dreyer I."/>
            <person name="Elias M."/>
            <person name="Engstrom E.M."/>
            <person name="Estelle M."/>
            <person name="Feng L."/>
            <person name="Finet C."/>
            <person name="Floyd S.K."/>
            <person name="Frommer W.B."/>
            <person name="Fujita T."/>
            <person name="Gramzow L."/>
            <person name="Gutensohn M."/>
            <person name="Harholt J."/>
            <person name="Hattori M."/>
            <person name="Heyl A."/>
            <person name="Hirai T."/>
            <person name="Hiwatashi Y."/>
            <person name="Ishikawa M."/>
            <person name="Iwata M."/>
            <person name="Karol K.G."/>
            <person name="Koehler B."/>
            <person name="Kolukisaoglu U."/>
            <person name="Kubo M."/>
            <person name="Kurata T."/>
            <person name="Lalonde S."/>
            <person name="Li K."/>
            <person name="Li Y."/>
            <person name="Litt A."/>
            <person name="Lyons E."/>
            <person name="Manning G."/>
            <person name="Maruyama T."/>
            <person name="Michael T.P."/>
            <person name="Mikami K."/>
            <person name="Miyazaki S."/>
            <person name="Morinaga S."/>
            <person name="Murata T."/>
            <person name="Mueller-Roeber B."/>
            <person name="Nelson D.R."/>
            <person name="Obara M."/>
            <person name="Oguri Y."/>
            <person name="Olmstead R.G."/>
            <person name="Onodera N."/>
            <person name="Petersen B.L."/>
            <person name="Pils B."/>
            <person name="Prigge M."/>
            <person name="Rensing S.A."/>
            <person name="Riano-Pachon D.M."/>
            <person name="Roberts A.W."/>
            <person name="Sato Y."/>
            <person name="Scheller H.V."/>
            <person name="Schulz B."/>
            <person name="Schulz C."/>
            <person name="Shakirov E.V."/>
            <person name="Shibagaki N."/>
            <person name="Shinohara N."/>
            <person name="Shippen D.E."/>
            <person name="Soerensen I."/>
            <person name="Sotooka R."/>
            <person name="Sugimoto N."/>
            <person name="Sugita M."/>
            <person name="Sumikawa N."/>
            <person name="Tanurdzic M."/>
            <person name="Theissen G."/>
            <person name="Ulvskov P."/>
            <person name="Wakazuki S."/>
            <person name="Weng J.K."/>
            <person name="Willats W.W."/>
            <person name="Wipf D."/>
            <person name="Wolf P.G."/>
            <person name="Yang L."/>
            <person name="Zimmer A.D."/>
            <person name="Zhu Q."/>
            <person name="Mitros T."/>
            <person name="Hellsten U."/>
            <person name="Loque D."/>
            <person name="Otillar R."/>
            <person name="Salamov A."/>
            <person name="Schmutz J."/>
            <person name="Shapiro H."/>
            <person name="Lindquist E."/>
            <person name="Lucas S."/>
            <person name="Rokhsar D."/>
            <person name="Grigoriev I.V."/>
        </authorList>
    </citation>
    <scope>NUCLEOTIDE SEQUENCE [LARGE SCALE GENOMIC DNA]</scope>
</reference>
<dbReference type="Pfam" id="PF01592">
    <property type="entry name" value="NifU_N"/>
    <property type="match status" value="1"/>
</dbReference>
<dbReference type="KEGG" id="smo:SELMODRAFT_98589"/>
<protein>
    <recommendedName>
        <fullName evidence="1">NIF system FeS cluster assembly NifU N-terminal domain-containing protein</fullName>
    </recommendedName>
</protein>
<dbReference type="InterPro" id="IPR002871">
    <property type="entry name" value="NIF_FeS_clus_asmbl_NifU_N"/>
</dbReference>
<dbReference type="SUPFAM" id="SSF82649">
    <property type="entry name" value="SufE/NifU"/>
    <property type="match status" value="1"/>
</dbReference>
<sequence>FKIFSCKSTIASFSYATDWIKSKTVDEVMEFVNKELNMKLHCSMLTKDGINLAPLDYLSKQSKASV</sequence>
<feature type="domain" description="NIF system FeS cluster assembly NifU N-terminal" evidence="1">
    <location>
        <begin position="1"/>
        <end position="63"/>
    </location>
</feature>
<dbReference type="EMBL" id="GL377585">
    <property type="protein sequence ID" value="EFJ26168.1"/>
    <property type="molecule type" value="Genomic_DNA"/>
</dbReference>
<evidence type="ECO:0000313" key="2">
    <source>
        <dbReference type="EMBL" id="EFJ26168.1"/>
    </source>
</evidence>
<evidence type="ECO:0000259" key="1">
    <source>
        <dbReference type="Pfam" id="PF01592"/>
    </source>
</evidence>
<feature type="non-terminal residue" evidence="2">
    <location>
        <position position="1"/>
    </location>
</feature>
<dbReference type="Proteomes" id="UP000001514">
    <property type="component" value="Unassembled WGS sequence"/>
</dbReference>
<gene>
    <name evidence="2" type="ORF">SELMODRAFT_98589</name>
</gene>
<dbReference type="InParanoid" id="D8RNZ1"/>
<name>D8RNZ1_SELML</name>
<dbReference type="GO" id="GO:0005506">
    <property type="term" value="F:iron ion binding"/>
    <property type="evidence" value="ECO:0007669"/>
    <property type="project" value="InterPro"/>
</dbReference>
<accession>D8RNZ1</accession>
<dbReference type="HOGENOM" id="CLU_079283_6_0_1"/>
<dbReference type="Gramene" id="EFJ26168">
    <property type="protein sequence ID" value="EFJ26168"/>
    <property type="gene ID" value="SELMODRAFT_98589"/>
</dbReference>
<dbReference type="eggNOG" id="KOG3361">
    <property type="taxonomic scope" value="Eukaryota"/>
</dbReference>
<dbReference type="STRING" id="88036.D8RNZ1"/>
<keyword evidence="3" id="KW-1185">Reference proteome</keyword>
<evidence type="ECO:0000313" key="3">
    <source>
        <dbReference type="Proteomes" id="UP000001514"/>
    </source>
</evidence>
<dbReference type="GO" id="GO:0051536">
    <property type="term" value="F:iron-sulfur cluster binding"/>
    <property type="evidence" value="ECO:0007669"/>
    <property type="project" value="InterPro"/>
</dbReference>
<organism evidence="3">
    <name type="scientific">Selaginella moellendorffii</name>
    <name type="common">Spikemoss</name>
    <dbReference type="NCBI Taxonomy" id="88036"/>
    <lineage>
        <taxon>Eukaryota</taxon>
        <taxon>Viridiplantae</taxon>
        <taxon>Streptophyta</taxon>
        <taxon>Embryophyta</taxon>
        <taxon>Tracheophyta</taxon>
        <taxon>Lycopodiopsida</taxon>
        <taxon>Selaginellales</taxon>
        <taxon>Selaginellaceae</taxon>
        <taxon>Selaginella</taxon>
    </lineage>
</organism>
<dbReference type="PANTHER" id="PTHR10093">
    <property type="entry name" value="IRON-SULFUR CLUSTER ASSEMBLY ENZYME NIFU HOMOLOG"/>
    <property type="match status" value="1"/>
</dbReference>